<keyword evidence="5" id="KW-0475">Mercuric resistance</keyword>
<sequence>MKKSLLTSGLIAALVSSLCCITPVLALVAGASGIASTFSWLDPARPFFVSITVIVLGFAWYQKLKARKAEDIECACEDDEKPSFWQTKKFLSIITVFAALMLTFPLYAHIFYPKADKQLVIVEKSDIQTVNFEIKGMTCQGCATHVEHEVNKLDGILRVAASYELGNAVVEFDNTKTGIQEIQQAINSTGYSVTNKTEK</sequence>
<evidence type="ECO:0000256" key="1">
    <source>
        <dbReference type="ARBA" id="ARBA00004429"/>
    </source>
</evidence>
<dbReference type="InterPro" id="IPR017969">
    <property type="entry name" value="Heavy-metal-associated_CS"/>
</dbReference>
<evidence type="ECO:0000256" key="10">
    <source>
        <dbReference type="ARBA" id="ARBA00022914"/>
    </source>
</evidence>
<dbReference type="InterPro" id="IPR003457">
    <property type="entry name" value="Transprt_MerT"/>
</dbReference>
<protein>
    <recommendedName>
        <fullName evidence="3">Mercuric transport protein MerT</fullName>
    </recommendedName>
    <alternativeName>
        <fullName evidence="13">Mercury ion transport protein</fullName>
    </alternativeName>
</protein>
<dbReference type="PROSITE" id="PS01047">
    <property type="entry name" value="HMA_1"/>
    <property type="match status" value="1"/>
</dbReference>
<dbReference type="Pfam" id="PF00403">
    <property type="entry name" value="HMA"/>
    <property type="match status" value="1"/>
</dbReference>
<keyword evidence="6" id="KW-1003">Cell membrane</keyword>
<evidence type="ECO:0000256" key="3">
    <source>
        <dbReference type="ARBA" id="ARBA00017053"/>
    </source>
</evidence>
<evidence type="ECO:0000256" key="9">
    <source>
        <dbReference type="ARBA" id="ARBA00022723"/>
    </source>
</evidence>
<evidence type="ECO:0000313" key="17">
    <source>
        <dbReference type="EMBL" id="SEF72752.1"/>
    </source>
</evidence>
<dbReference type="CDD" id="cd00371">
    <property type="entry name" value="HMA"/>
    <property type="match status" value="1"/>
</dbReference>
<dbReference type="Pfam" id="PF02411">
    <property type="entry name" value="MerT"/>
    <property type="match status" value="1"/>
</dbReference>
<dbReference type="OrthoDB" id="1493145at2"/>
<evidence type="ECO:0000256" key="6">
    <source>
        <dbReference type="ARBA" id="ARBA00022475"/>
    </source>
</evidence>
<evidence type="ECO:0000256" key="13">
    <source>
        <dbReference type="ARBA" id="ARBA00030934"/>
    </source>
</evidence>
<accession>A0A1H5UCB5</accession>
<comment type="subcellular location">
    <subcellularLocation>
        <location evidence="1">Cell inner membrane</location>
        <topology evidence="1">Multi-pass membrane protein</topology>
    </subcellularLocation>
</comment>
<feature type="domain" description="HMA" evidence="16">
    <location>
        <begin position="128"/>
        <end position="194"/>
    </location>
</feature>
<dbReference type="Gene3D" id="3.30.70.100">
    <property type="match status" value="1"/>
</dbReference>
<dbReference type="GO" id="GO:0046872">
    <property type="term" value="F:metal ion binding"/>
    <property type="evidence" value="ECO:0007669"/>
    <property type="project" value="UniProtKB-KW"/>
</dbReference>
<keyword evidence="10" id="KW-0476">Mercury</keyword>
<dbReference type="InterPro" id="IPR036163">
    <property type="entry name" value="HMA_dom_sf"/>
</dbReference>
<evidence type="ECO:0000256" key="11">
    <source>
        <dbReference type="ARBA" id="ARBA00022989"/>
    </source>
</evidence>
<evidence type="ECO:0000259" key="16">
    <source>
        <dbReference type="PROSITE" id="PS50846"/>
    </source>
</evidence>
<keyword evidence="12 15" id="KW-0472">Membrane</keyword>
<comment type="similarity">
    <text evidence="2">Belongs to the MerT family.</text>
</comment>
<evidence type="ECO:0000256" key="5">
    <source>
        <dbReference type="ARBA" id="ARBA00022466"/>
    </source>
</evidence>
<evidence type="ECO:0000256" key="12">
    <source>
        <dbReference type="ARBA" id="ARBA00023136"/>
    </source>
</evidence>
<keyword evidence="11 15" id="KW-1133">Transmembrane helix</keyword>
<dbReference type="GO" id="GO:0015097">
    <property type="term" value="F:mercury ion transmembrane transporter activity"/>
    <property type="evidence" value="ECO:0007669"/>
    <property type="project" value="InterPro"/>
</dbReference>
<evidence type="ECO:0000256" key="4">
    <source>
        <dbReference type="ARBA" id="ARBA00022448"/>
    </source>
</evidence>
<evidence type="ECO:0000256" key="7">
    <source>
        <dbReference type="ARBA" id="ARBA00022519"/>
    </source>
</evidence>
<dbReference type="RefSeq" id="WP_077353374.1">
    <property type="nucleotide sequence ID" value="NZ_FNVR01000004.1"/>
</dbReference>
<dbReference type="FunFam" id="3.30.70.100:FF:000001">
    <property type="entry name" value="ATPase copper transporting beta"/>
    <property type="match status" value="1"/>
</dbReference>
<evidence type="ECO:0000313" key="18">
    <source>
        <dbReference type="Proteomes" id="UP000236736"/>
    </source>
</evidence>
<name>A0A1H5UCB5_9BACT</name>
<dbReference type="GO" id="GO:0005886">
    <property type="term" value="C:plasma membrane"/>
    <property type="evidence" value="ECO:0007669"/>
    <property type="project" value="UniProtKB-SubCell"/>
</dbReference>
<evidence type="ECO:0000256" key="14">
    <source>
        <dbReference type="ARBA" id="ARBA00045720"/>
    </source>
</evidence>
<proteinExistence type="inferred from homology"/>
<organism evidence="17 18">
    <name type="scientific">Algoriphagus boritolerans DSM 17298 = JCM 18970</name>
    <dbReference type="NCBI Taxonomy" id="1120964"/>
    <lineage>
        <taxon>Bacteria</taxon>
        <taxon>Pseudomonadati</taxon>
        <taxon>Bacteroidota</taxon>
        <taxon>Cytophagia</taxon>
        <taxon>Cytophagales</taxon>
        <taxon>Cyclobacteriaceae</taxon>
        <taxon>Algoriphagus</taxon>
    </lineage>
</organism>
<dbReference type="Proteomes" id="UP000236736">
    <property type="component" value="Unassembled WGS sequence"/>
</dbReference>
<dbReference type="NCBIfam" id="NF033556">
    <property type="entry name" value="MerTP_fusion"/>
    <property type="match status" value="1"/>
</dbReference>
<keyword evidence="9" id="KW-0479">Metal-binding</keyword>
<dbReference type="EMBL" id="FNVR01000004">
    <property type="protein sequence ID" value="SEF72752.1"/>
    <property type="molecule type" value="Genomic_DNA"/>
</dbReference>
<feature type="transmembrane region" description="Helical" evidence="15">
    <location>
        <begin position="43"/>
        <end position="61"/>
    </location>
</feature>
<dbReference type="Gene3D" id="1.10.287.910">
    <property type="entry name" value="bacterial mercury transporter, merf"/>
    <property type="match status" value="1"/>
</dbReference>
<keyword evidence="18" id="KW-1185">Reference proteome</keyword>
<evidence type="ECO:0000256" key="8">
    <source>
        <dbReference type="ARBA" id="ARBA00022692"/>
    </source>
</evidence>
<feature type="transmembrane region" description="Helical" evidence="15">
    <location>
        <begin position="90"/>
        <end position="112"/>
    </location>
</feature>
<dbReference type="PROSITE" id="PS50846">
    <property type="entry name" value="HMA_2"/>
    <property type="match status" value="1"/>
</dbReference>
<keyword evidence="8 15" id="KW-0812">Transmembrane</keyword>
<dbReference type="SUPFAM" id="SSF55008">
    <property type="entry name" value="HMA, heavy metal-associated domain"/>
    <property type="match status" value="1"/>
</dbReference>
<comment type="function">
    <text evidence="14">Involved in mercury resistance. Probably transfers a mercuric ion from the periplasmic Hg(2+)-binding protein MerP to the cytoplasmic mercuric reductase MerA.</text>
</comment>
<dbReference type="InterPro" id="IPR006121">
    <property type="entry name" value="HMA_dom"/>
</dbReference>
<evidence type="ECO:0000256" key="2">
    <source>
        <dbReference type="ARBA" id="ARBA00008224"/>
    </source>
</evidence>
<evidence type="ECO:0000256" key="15">
    <source>
        <dbReference type="SAM" id="Phobius"/>
    </source>
</evidence>
<dbReference type="AlphaFoldDB" id="A0A1H5UCB5"/>
<dbReference type="STRING" id="1120964.GCA_001313265_03013"/>
<reference evidence="18" key="1">
    <citation type="submission" date="2016-10" db="EMBL/GenBank/DDBJ databases">
        <authorList>
            <person name="Varghese N."/>
            <person name="Submissions S."/>
        </authorList>
    </citation>
    <scope>NUCLEOTIDE SEQUENCE [LARGE SCALE GENOMIC DNA]</scope>
    <source>
        <strain evidence="18">DSM 17298</strain>
    </source>
</reference>
<keyword evidence="7" id="KW-0997">Cell inner membrane</keyword>
<gene>
    <name evidence="17" type="ORF">SAMN03080598_01184</name>
</gene>
<keyword evidence="4" id="KW-0813">Transport</keyword>